<dbReference type="AlphaFoldDB" id="A0A5B9E4T1"/>
<dbReference type="KEGG" id="talb:FTW19_04315"/>
<evidence type="ECO:0000313" key="3">
    <source>
        <dbReference type="Proteomes" id="UP000321820"/>
    </source>
</evidence>
<dbReference type="Proteomes" id="UP000321820">
    <property type="component" value="Chromosome"/>
</dbReference>
<dbReference type="InterPro" id="IPR029063">
    <property type="entry name" value="SAM-dependent_MTases_sf"/>
</dbReference>
<dbReference type="SUPFAM" id="SSF53335">
    <property type="entry name" value="S-adenosyl-L-methionine-dependent methyltransferases"/>
    <property type="match status" value="1"/>
</dbReference>
<evidence type="ECO:0000259" key="1">
    <source>
        <dbReference type="Pfam" id="PF08123"/>
    </source>
</evidence>
<dbReference type="Gene3D" id="3.40.50.150">
    <property type="entry name" value="Vaccinia Virus protein VP39"/>
    <property type="match status" value="1"/>
</dbReference>
<dbReference type="GO" id="GO:0031151">
    <property type="term" value="F:histone H3K79 methyltransferase activity"/>
    <property type="evidence" value="ECO:0007669"/>
    <property type="project" value="InterPro"/>
</dbReference>
<organism evidence="2 3">
    <name type="scientific">Terriglobus albidus</name>
    <dbReference type="NCBI Taxonomy" id="1592106"/>
    <lineage>
        <taxon>Bacteria</taxon>
        <taxon>Pseudomonadati</taxon>
        <taxon>Acidobacteriota</taxon>
        <taxon>Terriglobia</taxon>
        <taxon>Terriglobales</taxon>
        <taxon>Acidobacteriaceae</taxon>
        <taxon>Terriglobus</taxon>
    </lineage>
</organism>
<sequence>MLRQAIRKIPGVPQLIKLNTDFEDWWFDWRHGTDTSADRADQARKGWETDTTNHTYVPIRPKCARRVLQALPVTNPQEYTFIDVGCGKGRMLLMALEAYSFRTAIGIELRKELSDLAKLNLHNDDRARLCSATCMNVNAMDFQFPEEKLVLYLFNPFGEEVMRTFLENLDRSLESSFRDVWVIMDFPVYASIADSMPYLSFVTEGYDYRIYRSKDPQAMAVAA</sequence>
<protein>
    <submittedName>
        <fullName evidence="2">Class I SAM-dependent methyltransferase</fullName>
    </submittedName>
</protein>
<dbReference type="Pfam" id="PF08123">
    <property type="entry name" value="DOT1"/>
    <property type="match status" value="1"/>
</dbReference>
<keyword evidence="2" id="KW-0489">Methyltransferase</keyword>
<dbReference type="OrthoDB" id="9780095at2"/>
<feature type="domain" description="DOT1" evidence="1">
    <location>
        <begin position="52"/>
        <end position="123"/>
    </location>
</feature>
<evidence type="ECO:0000313" key="2">
    <source>
        <dbReference type="EMBL" id="QEE27303.1"/>
    </source>
</evidence>
<keyword evidence="2" id="KW-0808">Transferase</keyword>
<gene>
    <name evidence="2" type="ORF">FTW19_04315</name>
</gene>
<dbReference type="RefSeq" id="WP_147646496.1">
    <property type="nucleotide sequence ID" value="NZ_CP042806.1"/>
</dbReference>
<keyword evidence="3" id="KW-1185">Reference proteome</keyword>
<dbReference type="InterPro" id="IPR025789">
    <property type="entry name" value="DOT1_dom"/>
</dbReference>
<dbReference type="EMBL" id="CP042806">
    <property type="protein sequence ID" value="QEE27303.1"/>
    <property type="molecule type" value="Genomic_DNA"/>
</dbReference>
<accession>A0A5B9E4T1</accession>
<dbReference type="GO" id="GO:0032259">
    <property type="term" value="P:methylation"/>
    <property type="evidence" value="ECO:0007669"/>
    <property type="project" value="UniProtKB-KW"/>
</dbReference>
<name>A0A5B9E4T1_9BACT</name>
<reference evidence="2 3" key="1">
    <citation type="submission" date="2019-08" db="EMBL/GenBank/DDBJ databases">
        <title>Complete genome sequence of Terriglobus albidus strain ORNL.</title>
        <authorList>
            <person name="Podar M."/>
        </authorList>
    </citation>
    <scope>NUCLEOTIDE SEQUENCE [LARGE SCALE GENOMIC DNA]</scope>
    <source>
        <strain evidence="2 3">ORNL</strain>
    </source>
</reference>
<proteinExistence type="predicted"/>